<dbReference type="Proteomes" id="UP000031668">
    <property type="component" value="Unassembled WGS sequence"/>
</dbReference>
<dbReference type="Gene3D" id="2.120.10.80">
    <property type="entry name" value="Kelch-type beta propeller"/>
    <property type="match status" value="2"/>
</dbReference>
<protein>
    <submittedName>
        <fullName evidence="3">Kelch domain-containing protein 10</fullName>
    </submittedName>
</protein>
<keyword evidence="4" id="KW-1185">Reference proteome</keyword>
<dbReference type="PANTHER" id="PTHR46228:SF2">
    <property type="entry name" value="KELCH REPEAT PROTEIN (AFU_ORTHOLOGUE AFUA_4G14350)"/>
    <property type="match status" value="1"/>
</dbReference>
<evidence type="ECO:0000313" key="3">
    <source>
        <dbReference type="EMBL" id="KII71245.1"/>
    </source>
</evidence>
<evidence type="ECO:0000256" key="1">
    <source>
        <dbReference type="ARBA" id="ARBA00022441"/>
    </source>
</evidence>
<organism evidence="3 4">
    <name type="scientific">Thelohanellus kitauei</name>
    <name type="common">Myxosporean</name>
    <dbReference type="NCBI Taxonomy" id="669202"/>
    <lineage>
        <taxon>Eukaryota</taxon>
        <taxon>Metazoa</taxon>
        <taxon>Cnidaria</taxon>
        <taxon>Myxozoa</taxon>
        <taxon>Myxosporea</taxon>
        <taxon>Bivalvulida</taxon>
        <taxon>Platysporina</taxon>
        <taxon>Myxobolidae</taxon>
        <taxon>Thelohanellus</taxon>
    </lineage>
</organism>
<keyword evidence="2" id="KW-0677">Repeat</keyword>
<proteinExistence type="predicted"/>
<dbReference type="InterPro" id="IPR011043">
    <property type="entry name" value="Gal_Oxase/kelch_b-propeller"/>
</dbReference>
<dbReference type="Pfam" id="PF24681">
    <property type="entry name" value="Kelch_KLHDC2_KLHL20_DRC7"/>
    <property type="match status" value="1"/>
</dbReference>
<dbReference type="EMBL" id="JWZT01001831">
    <property type="protein sequence ID" value="KII71245.1"/>
    <property type="molecule type" value="Genomic_DNA"/>
</dbReference>
<reference evidence="3 4" key="1">
    <citation type="journal article" date="2014" name="Genome Biol. Evol.">
        <title>The genome of the myxosporean Thelohanellus kitauei shows adaptations to nutrient acquisition within its fish host.</title>
        <authorList>
            <person name="Yang Y."/>
            <person name="Xiong J."/>
            <person name="Zhou Z."/>
            <person name="Huo F."/>
            <person name="Miao W."/>
            <person name="Ran C."/>
            <person name="Liu Y."/>
            <person name="Zhang J."/>
            <person name="Feng J."/>
            <person name="Wang M."/>
            <person name="Wang M."/>
            <person name="Wang L."/>
            <person name="Yao B."/>
        </authorList>
    </citation>
    <scope>NUCLEOTIDE SEQUENCE [LARGE SCALE GENOMIC DNA]</scope>
    <source>
        <strain evidence="3">Wuqing</strain>
    </source>
</reference>
<dbReference type="AlphaFoldDB" id="A0A0C2N4H7"/>
<gene>
    <name evidence="3" type="ORF">RF11_11765</name>
</gene>
<name>A0A0C2N4H7_THEKT</name>
<dbReference type="PANTHER" id="PTHR46228">
    <property type="entry name" value="KELCH DOMAIN-CONTAINING PROTEIN"/>
    <property type="match status" value="1"/>
</dbReference>
<sequence>MNLESNQTIPEGRIEHCMTSIREFLIIYGGYKELWDYQHYGLWILNTINGVWNQHLPPTEIKNTPLSSSIFAVGNLVYFIGGACRLYGYQATNSLVSFDITTTKWKTVCPHSNDNDPNRPPPSFRNLLVYHSGSLYVLRKTQENEDMDTMYKFCLGTSTWSLVPQNGMKPIFNRQMFGTVYKNQLYTFEDTYRAIYRFKEVRIFDFSIHTWTKRVTNSKTQQYPDNRIVESFAFSGSFGYMSGGKILYSDQYYSDIWRIDFETLEWIKLPYILKTGLTSHTMSVVDEIYLYSFGGCDIGSNYFNSLQRFILRPPSLYRLCLESIGKSQNLNSYIKSLPPSIVDELNIND</sequence>
<evidence type="ECO:0000256" key="2">
    <source>
        <dbReference type="ARBA" id="ARBA00022737"/>
    </source>
</evidence>
<comment type="caution">
    <text evidence="3">The sequence shown here is derived from an EMBL/GenBank/DDBJ whole genome shotgun (WGS) entry which is preliminary data.</text>
</comment>
<accession>A0A0C2N4H7</accession>
<keyword evidence="1" id="KW-0880">Kelch repeat</keyword>
<evidence type="ECO:0000313" key="4">
    <source>
        <dbReference type="Proteomes" id="UP000031668"/>
    </source>
</evidence>
<dbReference type="SUPFAM" id="SSF50965">
    <property type="entry name" value="Galactose oxidase, central domain"/>
    <property type="match status" value="1"/>
</dbReference>
<dbReference type="OrthoDB" id="10251809at2759"/>
<dbReference type="InterPro" id="IPR015915">
    <property type="entry name" value="Kelch-typ_b-propeller"/>
</dbReference>